<accession>A0A8I3WUG1</accession>
<dbReference type="AlphaFoldDB" id="A0A8I3WUG1"/>
<keyword evidence="3" id="KW-1185">Reference proteome</keyword>
<organism evidence="2 3">
    <name type="scientific">Callithrix jacchus</name>
    <name type="common">White-tufted-ear marmoset</name>
    <name type="synonym">Simia Jacchus</name>
    <dbReference type="NCBI Taxonomy" id="9483"/>
    <lineage>
        <taxon>Eukaryota</taxon>
        <taxon>Metazoa</taxon>
        <taxon>Chordata</taxon>
        <taxon>Craniata</taxon>
        <taxon>Vertebrata</taxon>
        <taxon>Euteleostomi</taxon>
        <taxon>Mammalia</taxon>
        <taxon>Eutheria</taxon>
        <taxon>Euarchontoglires</taxon>
        <taxon>Primates</taxon>
        <taxon>Haplorrhini</taxon>
        <taxon>Platyrrhini</taxon>
        <taxon>Cebidae</taxon>
        <taxon>Callitrichinae</taxon>
        <taxon>Callithrix</taxon>
        <taxon>Callithrix</taxon>
    </lineage>
</organism>
<dbReference type="PANTHER" id="PTHR46254:SF3">
    <property type="entry name" value="SECRETED PROTEIN"/>
    <property type="match status" value="1"/>
</dbReference>
<reference evidence="2 3" key="1">
    <citation type="submission" date="2009-03" db="EMBL/GenBank/DDBJ databases">
        <authorList>
            <person name="Warren W."/>
            <person name="Ye L."/>
            <person name="Minx P."/>
            <person name="Worley K."/>
            <person name="Gibbs R."/>
            <person name="Wilson R.K."/>
        </authorList>
    </citation>
    <scope>NUCLEOTIDE SEQUENCE [LARGE SCALE GENOMIC DNA]</scope>
</reference>
<name>A0A8I3WUG1_CALJA</name>
<proteinExistence type="predicted"/>
<evidence type="ECO:0000313" key="2">
    <source>
        <dbReference type="Ensembl" id="ENSCJAP00000090854.1"/>
    </source>
</evidence>
<keyword evidence="1" id="KW-1133">Transmembrane helix</keyword>
<dbReference type="Proteomes" id="UP000008225">
    <property type="component" value="Chromosome 9"/>
</dbReference>
<evidence type="ECO:0000256" key="1">
    <source>
        <dbReference type="SAM" id="Phobius"/>
    </source>
</evidence>
<feature type="transmembrane region" description="Helical" evidence="1">
    <location>
        <begin position="6"/>
        <end position="27"/>
    </location>
</feature>
<keyword evidence="1" id="KW-0812">Transmembrane</keyword>
<reference evidence="2" key="2">
    <citation type="submission" date="2025-08" db="UniProtKB">
        <authorList>
            <consortium name="Ensembl"/>
        </authorList>
    </citation>
    <scope>IDENTIFICATION</scope>
</reference>
<sequence>PHALDILSTSLTDDCHILFFFFFFFFLRRSFALVTQAGLQWRDLGSLQLPLPGFRQFSCLSLLSSWDYGHAPPCPDDTVSKSYQM</sequence>
<protein>
    <submittedName>
        <fullName evidence="2">Uncharacterized protein</fullName>
    </submittedName>
</protein>
<reference evidence="2" key="3">
    <citation type="submission" date="2025-09" db="UniProtKB">
        <authorList>
            <consortium name="Ensembl"/>
        </authorList>
    </citation>
    <scope>IDENTIFICATION</scope>
</reference>
<keyword evidence="1" id="KW-0472">Membrane</keyword>
<evidence type="ECO:0000313" key="3">
    <source>
        <dbReference type="Proteomes" id="UP000008225"/>
    </source>
</evidence>
<dbReference type="GeneTree" id="ENSGT00940000170471"/>
<dbReference type="Ensembl" id="ENSCJAT00000136900.1">
    <property type="protein sequence ID" value="ENSCJAP00000090854.1"/>
    <property type="gene ID" value="ENSCJAG00000083004.1"/>
</dbReference>
<dbReference type="PANTHER" id="PTHR46254">
    <property type="entry name" value="PROTEIN GVQW1-RELATED"/>
    <property type="match status" value="1"/>
</dbReference>